<feature type="compositionally biased region" description="Low complexity" evidence="1">
    <location>
        <begin position="123"/>
        <end position="133"/>
    </location>
</feature>
<protein>
    <recommendedName>
        <fullName evidence="4">Large ATP-binding protein</fullName>
    </recommendedName>
</protein>
<dbReference type="EMBL" id="BMND01000018">
    <property type="protein sequence ID" value="GGN51339.1"/>
    <property type="molecule type" value="Genomic_DNA"/>
</dbReference>
<name>A0ABQ2JPT2_9ACTN</name>
<proteinExistence type="predicted"/>
<reference evidence="3" key="1">
    <citation type="journal article" date="2019" name="Int. J. Syst. Evol. Microbiol.">
        <title>The Global Catalogue of Microorganisms (GCM) 10K type strain sequencing project: providing services to taxonomists for standard genome sequencing and annotation.</title>
        <authorList>
            <consortium name="The Broad Institute Genomics Platform"/>
            <consortium name="The Broad Institute Genome Sequencing Center for Infectious Disease"/>
            <person name="Wu L."/>
            <person name="Ma J."/>
        </authorList>
    </citation>
    <scope>NUCLEOTIDE SEQUENCE [LARGE SCALE GENOMIC DNA]</scope>
    <source>
        <strain evidence="3">CGMCC 4.7323</strain>
    </source>
</reference>
<feature type="region of interest" description="Disordered" evidence="1">
    <location>
        <begin position="123"/>
        <end position="156"/>
    </location>
</feature>
<evidence type="ECO:0000313" key="2">
    <source>
        <dbReference type="EMBL" id="GGN51339.1"/>
    </source>
</evidence>
<gene>
    <name evidence="2" type="ORF">GCM10012285_41360</name>
</gene>
<feature type="region of interest" description="Disordered" evidence="1">
    <location>
        <begin position="245"/>
        <end position="272"/>
    </location>
</feature>
<feature type="compositionally biased region" description="Low complexity" evidence="1">
    <location>
        <begin position="250"/>
        <end position="259"/>
    </location>
</feature>
<dbReference type="GeneID" id="301549857"/>
<sequence length="272" mass="28940">MNPYDANTHPGTHLVAETLGISEISTPNITHRPGEPLYQSATRMIGAAHELDELHNRVTDAAKDALRLLEPVGRGELRGARVSYALLRTAVPKIGDLLSQQDRAYDQLVGAISAYQRLLPGAGAAEHSEASAPDRPAPTSGMASTPTAGPPAPSPEQLRALEEIKRSRVWLKERVMRSGLRVATEAGAQRLDIATVLTMHEAGWVERDTSTTLRLGQRLALTTLGESVFRTGCSADLRVAAALHRGAQSTAPTRPSTNPAAPPPAAKPGLSR</sequence>
<evidence type="ECO:0000313" key="3">
    <source>
        <dbReference type="Proteomes" id="UP000600080"/>
    </source>
</evidence>
<organism evidence="2 3">
    <name type="scientific">Streptomyces kronopolitis</name>
    <dbReference type="NCBI Taxonomy" id="1612435"/>
    <lineage>
        <taxon>Bacteria</taxon>
        <taxon>Bacillati</taxon>
        <taxon>Actinomycetota</taxon>
        <taxon>Actinomycetes</taxon>
        <taxon>Kitasatosporales</taxon>
        <taxon>Streptomycetaceae</taxon>
        <taxon>Streptomyces</taxon>
    </lineage>
</organism>
<accession>A0ABQ2JPT2</accession>
<dbReference type="Proteomes" id="UP000600080">
    <property type="component" value="Unassembled WGS sequence"/>
</dbReference>
<comment type="caution">
    <text evidence="2">The sequence shown here is derived from an EMBL/GenBank/DDBJ whole genome shotgun (WGS) entry which is preliminary data.</text>
</comment>
<evidence type="ECO:0008006" key="4">
    <source>
        <dbReference type="Google" id="ProtNLM"/>
    </source>
</evidence>
<dbReference type="RefSeq" id="WP_189100205.1">
    <property type="nucleotide sequence ID" value="NZ_BMND01000018.1"/>
</dbReference>
<evidence type="ECO:0000256" key="1">
    <source>
        <dbReference type="SAM" id="MobiDB-lite"/>
    </source>
</evidence>
<keyword evidence="3" id="KW-1185">Reference proteome</keyword>